<reference evidence="4" key="1">
    <citation type="journal article" date="2016" name="Genome Announc.">
        <title>Draft Genome Sequences of Five Rapidly Growing Mycobacterium Species, M. thermoresistibile, M. fortuitum subsp. acetamidolyticum, M. canariasense, M. brisbanense, and M. novocastrense.</title>
        <authorList>
            <person name="Katahira K."/>
            <person name="Ogura Y."/>
            <person name="Gotoh Y."/>
            <person name="Hayashi T."/>
        </authorList>
    </citation>
    <scope>NUCLEOTIDE SEQUENCE [LARGE SCALE GENOMIC DNA]</scope>
    <source>
        <strain evidence="4">JCM15654</strain>
    </source>
</reference>
<name>A0A100VYB2_9MYCO</name>
<organism evidence="3 4">
    <name type="scientific">Mycolicibacterium brisbanense</name>
    <dbReference type="NCBI Taxonomy" id="146020"/>
    <lineage>
        <taxon>Bacteria</taxon>
        <taxon>Bacillati</taxon>
        <taxon>Actinomycetota</taxon>
        <taxon>Actinomycetes</taxon>
        <taxon>Mycobacteriales</taxon>
        <taxon>Mycobacteriaceae</taxon>
        <taxon>Mycolicibacterium</taxon>
    </lineage>
</organism>
<protein>
    <submittedName>
        <fullName evidence="3">Tetratricopeptide TPR_2 repeat protein</fullName>
    </submittedName>
</protein>
<reference evidence="4" key="2">
    <citation type="submission" date="2016-02" db="EMBL/GenBank/DDBJ databases">
        <title>Draft genome sequence of five rapidly growing Mycobacterium species.</title>
        <authorList>
            <person name="Katahira K."/>
            <person name="Gotou Y."/>
            <person name="Iida K."/>
            <person name="Ogura Y."/>
            <person name="Hayashi T."/>
        </authorList>
    </citation>
    <scope>NUCLEOTIDE SEQUENCE [LARGE SCALE GENOMIC DNA]</scope>
    <source>
        <strain evidence="4">JCM15654</strain>
    </source>
</reference>
<dbReference type="AlphaFoldDB" id="A0A100VYB2"/>
<proteinExistence type="predicted"/>
<comment type="caution">
    <text evidence="3">The sequence shown here is derived from an EMBL/GenBank/DDBJ whole genome shotgun (WGS) entry which is preliminary data.</text>
</comment>
<keyword evidence="2" id="KW-0802">TPR repeat</keyword>
<dbReference type="OrthoDB" id="3885120at2"/>
<evidence type="ECO:0000256" key="2">
    <source>
        <dbReference type="ARBA" id="ARBA00022803"/>
    </source>
</evidence>
<keyword evidence="1" id="KW-0677">Repeat</keyword>
<evidence type="ECO:0000313" key="4">
    <source>
        <dbReference type="Proteomes" id="UP000069620"/>
    </source>
</evidence>
<dbReference type="InterPro" id="IPR011990">
    <property type="entry name" value="TPR-like_helical_dom_sf"/>
</dbReference>
<dbReference type="PANTHER" id="PTHR45641">
    <property type="entry name" value="TETRATRICOPEPTIDE REPEAT PROTEIN (AFU_ORTHOLOGUE AFUA_6G03870)"/>
    <property type="match status" value="1"/>
</dbReference>
<dbReference type="EMBL" id="BCSX01000021">
    <property type="protein sequence ID" value="GAS88254.1"/>
    <property type="molecule type" value="Genomic_DNA"/>
</dbReference>
<evidence type="ECO:0000256" key="1">
    <source>
        <dbReference type="ARBA" id="ARBA00022737"/>
    </source>
</evidence>
<dbReference type="Proteomes" id="UP000069620">
    <property type="component" value="Unassembled WGS sequence"/>
</dbReference>
<dbReference type="RefSeq" id="WP_062828886.1">
    <property type="nucleotide sequence ID" value="NZ_BCSX01000021.1"/>
</dbReference>
<evidence type="ECO:0000313" key="3">
    <source>
        <dbReference type="EMBL" id="GAS88254.1"/>
    </source>
</evidence>
<dbReference type="PANTHER" id="PTHR45641:SF19">
    <property type="entry name" value="NEPHROCYSTIN-3"/>
    <property type="match status" value="1"/>
</dbReference>
<dbReference type="Gene3D" id="1.25.40.10">
    <property type="entry name" value="Tetratricopeptide repeat domain"/>
    <property type="match status" value="2"/>
</dbReference>
<gene>
    <name evidence="3" type="ORF">RMCB_2350</name>
</gene>
<accession>A0A100VYB2</accession>
<dbReference type="Pfam" id="PF13424">
    <property type="entry name" value="TPR_12"/>
    <property type="match status" value="4"/>
</dbReference>
<keyword evidence="4" id="KW-1185">Reference proteome</keyword>
<dbReference type="STRING" id="146020.RMCB_2350"/>
<sequence>MTESGPVGLAVARHDAALAALASGRLDRARSLGASAVDTAIAAFGPDSPDVANVILTCADIEEAAGDFVAAQALAERAAAIAQPLAHTCDPALMSLWVDIEVACARILLTLGSFELANARLATALSISRRILGADDPAVLSIHNMRGVTAKYRGHFDAAATHYEHVRAVLDIEPVVDKQALAVLLHNLGGLAHARGRVVEGLVHARRGLELRIAAVGSDHPDVACDLTAIGALHHDSGDPTAAVSCYRRALRIFEKSLGAEHYEVGMTCANLAVSTAATDPVEARRLYERALRILRSALGAGHPDVALVQHNLAVLLAGEGDVDAAQDLLDQAELALATGVASEHPRRLELQATLKELALQRNKQ</sequence>
<dbReference type="SUPFAM" id="SSF48452">
    <property type="entry name" value="TPR-like"/>
    <property type="match status" value="2"/>
</dbReference>